<accession>A0AAN5CAK6</accession>
<reference evidence="2" key="1">
    <citation type="submission" date="2022-10" db="EMBL/GenBank/DDBJ databases">
        <title>Genome assembly of Pristionchus species.</title>
        <authorList>
            <person name="Yoshida K."/>
            <person name="Sommer R.J."/>
        </authorList>
    </citation>
    <scope>NUCLEOTIDE SEQUENCE [LARGE SCALE GENOMIC DNA]</scope>
    <source>
        <strain evidence="2">RS5460</strain>
    </source>
</reference>
<dbReference type="EMBL" id="BTRK01000002">
    <property type="protein sequence ID" value="GMR36890.1"/>
    <property type="molecule type" value="Genomic_DNA"/>
</dbReference>
<organism evidence="1 2">
    <name type="scientific">Pristionchus mayeri</name>
    <dbReference type="NCBI Taxonomy" id="1317129"/>
    <lineage>
        <taxon>Eukaryota</taxon>
        <taxon>Metazoa</taxon>
        <taxon>Ecdysozoa</taxon>
        <taxon>Nematoda</taxon>
        <taxon>Chromadorea</taxon>
        <taxon>Rhabditida</taxon>
        <taxon>Rhabditina</taxon>
        <taxon>Diplogasteromorpha</taxon>
        <taxon>Diplogasteroidea</taxon>
        <taxon>Neodiplogasteridae</taxon>
        <taxon>Pristionchus</taxon>
    </lineage>
</organism>
<evidence type="ECO:0000313" key="2">
    <source>
        <dbReference type="Proteomes" id="UP001328107"/>
    </source>
</evidence>
<proteinExistence type="predicted"/>
<protein>
    <submittedName>
        <fullName evidence="1">Uncharacterized protein</fullName>
    </submittedName>
</protein>
<sequence>PCSLLFTSIQYFSSSIEILACCNTTSLSIYKPIVTGMAIGRSEVALLNLSPRIRSINEEDDDFIIGVQQLSLCSDRSEPSIGFVEGRGGVKCTHYPLDSYSINNGSLSTPGWYSLCFKGKDGCEECSLHLLCRLEEMEECVKVSVSGRFKNISSTSFTYPLKIGSSFPFSPSQVGVRLSVSHIWDNEIIEYQDADLSSSELSPSFSSLIPRHAYRLNRCFLHLKSNKTFGCLSESFQTRSSSLFSLFTSLSVIISIFLV</sequence>
<name>A0AAN5CAK6_9BILA</name>
<keyword evidence="2" id="KW-1185">Reference proteome</keyword>
<dbReference type="Proteomes" id="UP001328107">
    <property type="component" value="Unassembled WGS sequence"/>
</dbReference>
<dbReference type="AlphaFoldDB" id="A0AAN5CAK6"/>
<gene>
    <name evidence="1" type="ORF">PMAYCL1PPCAC_07085</name>
</gene>
<feature type="non-terminal residue" evidence="1">
    <location>
        <position position="1"/>
    </location>
</feature>
<evidence type="ECO:0000313" key="1">
    <source>
        <dbReference type="EMBL" id="GMR36890.1"/>
    </source>
</evidence>
<comment type="caution">
    <text evidence="1">The sequence shown here is derived from an EMBL/GenBank/DDBJ whole genome shotgun (WGS) entry which is preliminary data.</text>
</comment>